<name>A0A642V436_9ASCO</name>
<dbReference type="VEuPathDB" id="FungiDB:TRICI_003403"/>
<keyword evidence="2" id="KW-1185">Reference proteome</keyword>
<reference evidence="1" key="1">
    <citation type="journal article" date="2019" name="G3 (Bethesda)">
        <title>Genome Assemblies of Two Rare Opportunistic Yeast Pathogens: Diutina rugosa (syn. Candida rugosa) and Trichomonascus ciferrii (syn. Candida ciferrii).</title>
        <authorList>
            <person name="Mixao V."/>
            <person name="Saus E."/>
            <person name="Hansen A.P."/>
            <person name="Lass-Florl C."/>
            <person name="Gabaldon T."/>
        </authorList>
    </citation>
    <scope>NUCLEOTIDE SEQUENCE</scope>
    <source>
        <strain evidence="1">CBS 4856</strain>
    </source>
</reference>
<gene>
    <name evidence="1" type="ORF">TRICI_003403</name>
</gene>
<proteinExistence type="predicted"/>
<dbReference type="AlphaFoldDB" id="A0A642V436"/>
<dbReference type="Proteomes" id="UP000761534">
    <property type="component" value="Unassembled WGS sequence"/>
</dbReference>
<dbReference type="EMBL" id="SWFS01000248">
    <property type="protein sequence ID" value="KAA8912685.1"/>
    <property type="molecule type" value="Genomic_DNA"/>
</dbReference>
<evidence type="ECO:0000313" key="1">
    <source>
        <dbReference type="EMBL" id="KAA8912685.1"/>
    </source>
</evidence>
<organism evidence="1 2">
    <name type="scientific">Trichomonascus ciferrii</name>
    <dbReference type="NCBI Taxonomy" id="44093"/>
    <lineage>
        <taxon>Eukaryota</taxon>
        <taxon>Fungi</taxon>
        <taxon>Dikarya</taxon>
        <taxon>Ascomycota</taxon>
        <taxon>Saccharomycotina</taxon>
        <taxon>Dipodascomycetes</taxon>
        <taxon>Dipodascales</taxon>
        <taxon>Trichomonascaceae</taxon>
        <taxon>Trichomonascus</taxon>
        <taxon>Trichomonascus ciferrii complex</taxon>
    </lineage>
</organism>
<protein>
    <submittedName>
        <fullName evidence="1">Uncharacterized protein</fullName>
    </submittedName>
</protein>
<evidence type="ECO:0000313" key="2">
    <source>
        <dbReference type="Proteomes" id="UP000761534"/>
    </source>
</evidence>
<accession>A0A642V436</accession>
<comment type="caution">
    <text evidence="1">The sequence shown here is derived from an EMBL/GenBank/DDBJ whole genome shotgun (WGS) entry which is preliminary data.</text>
</comment>
<sequence length="229" mass="26703">MEIISEYFAEQGEEEVQILEREVIADEYPELNRLVEGISALISQPNELFRPQQCFSLISRMRMIFGILGRRDVLQQVLDADEGISNGHYYLVCNLRRLEMLSLLRELKTTCAASRRITARAIFSKLLQLKENIEEENHGNEVEQRFVNDSVFIEEICQLFLKCVNGPDDPVFIQKPRAIEELLKSSIRRVESQVLENGHVSENLIREFRRHILRIYTVLPKPPTYQPKT</sequence>